<feature type="domain" description="OmpA-like" evidence="10">
    <location>
        <begin position="173"/>
        <end position="291"/>
    </location>
</feature>
<name>A0ABM9K8D7_9RALS</name>
<dbReference type="SUPFAM" id="SSF103088">
    <property type="entry name" value="OmpA-like"/>
    <property type="match status" value="1"/>
</dbReference>
<feature type="region of interest" description="Disordered" evidence="8">
    <location>
        <begin position="96"/>
        <end position="118"/>
    </location>
</feature>
<dbReference type="PROSITE" id="PS51123">
    <property type="entry name" value="OMPA_2"/>
    <property type="match status" value="1"/>
</dbReference>
<evidence type="ECO:0000256" key="6">
    <source>
        <dbReference type="ARBA" id="ARBA00023136"/>
    </source>
</evidence>
<keyword evidence="3" id="KW-1003">Cell membrane</keyword>
<comment type="subcellular location">
    <subcellularLocation>
        <location evidence="1">Cell membrane</location>
        <topology evidence="1">Single-pass membrane protein</topology>
    </subcellularLocation>
</comment>
<dbReference type="InterPro" id="IPR025713">
    <property type="entry name" value="MotB-like_N_dom"/>
</dbReference>
<evidence type="ECO:0000259" key="10">
    <source>
        <dbReference type="PROSITE" id="PS51123"/>
    </source>
</evidence>
<keyword evidence="5 9" id="KW-1133">Transmembrane helix</keyword>
<proteinExistence type="inferred from homology"/>
<sequence>MSSNPDLTLTEAGAKTDTALPKRGRRGAEHGDLIIKRAAKRGHDDDHGGTWKVAFADFCLALMCLFLLLWVLGARNEEETSLKLIEMADSVAYEGSSGVLDGTPAAPPSVTPREELAPRGQDAYSADTAAPATMPAETEAALRALAERVRQVGEDIGLRDNLQAIITPLGLRVMLHDTDEQGVFVSGGATPSALFRPMLTKLGALMGAVGNPLLVIGHTDSVPYRGRGFSTRSNWHLSTDRAMAARRGLIEGGMTSSQVLQVVGMADRAPLVDNPRAATNRRIEFLVLTPQRAHAIKAMFGLPGQVVPLVEGVNAASGGDPEAAQIGVRIEAAREHEQNLMGAENRSS</sequence>
<gene>
    <name evidence="11" type="ORF">LMG18101_03942</name>
</gene>
<evidence type="ECO:0000256" key="5">
    <source>
        <dbReference type="ARBA" id="ARBA00022989"/>
    </source>
</evidence>
<dbReference type="Pfam" id="PF13677">
    <property type="entry name" value="MotB_plug"/>
    <property type="match status" value="1"/>
</dbReference>
<keyword evidence="4 9" id="KW-0812">Transmembrane</keyword>
<feature type="transmembrane region" description="Helical" evidence="9">
    <location>
        <begin position="53"/>
        <end position="73"/>
    </location>
</feature>
<comment type="similarity">
    <text evidence="2">Belongs to the MotB family.</text>
</comment>
<feature type="region of interest" description="Disordered" evidence="8">
    <location>
        <begin position="1"/>
        <end position="26"/>
    </location>
</feature>
<keyword evidence="6 7" id="KW-0472">Membrane</keyword>
<dbReference type="InterPro" id="IPR036737">
    <property type="entry name" value="OmpA-like_sf"/>
</dbReference>
<protein>
    <recommendedName>
        <fullName evidence="10">OmpA-like domain-containing protein</fullName>
    </recommendedName>
</protein>
<dbReference type="PANTHER" id="PTHR30329">
    <property type="entry name" value="STATOR ELEMENT OF FLAGELLAR MOTOR COMPLEX"/>
    <property type="match status" value="1"/>
</dbReference>
<evidence type="ECO:0000256" key="3">
    <source>
        <dbReference type="ARBA" id="ARBA00022475"/>
    </source>
</evidence>
<evidence type="ECO:0000256" key="9">
    <source>
        <dbReference type="SAM" id="Phobius"/>
    </source>
</evidence>
<evidence type="ECO:0000313" key="11">
    <source>
        <dbReference type="EMBL" id="CAJ0819422.1"/>
    </source>
</evidence>
<dbReference type="Proteomes" id="UP001189757">
    <property type="component" value="Unassembled WGS sequence"/>
</dbReference>
<dbReference type="Pfam" id="PF00691">
    <property type="entry name" value="OmpA"/>
    <property type="match status" value="1"/>
</dbReference>
<dbReference type="Gene3D" id="3.30.1330.60">
    <property type="entry name" value="OmpA-like domain"/>
    <property type="match status" value="1"/>
</dbReference>
<dbReference type="RefSeq" id="WP_316682101.1">
    <property type="nucleotide sequence ID" value="NZ_CATZLL010000014.1"/>
</dbReference>
<evidence type="ECO:0000313" key="12">
    <source>
        <dbReference type="Proteomes" id="UP001189757"/>
    </source>
</evidence>
<dbReference type="InterPro" id="IPR050330">
    <property type="entry name" value="Bact_OuterMem_StrucFunc"/>
</dbReference>
<evidence type="ECO:0000256" key="8">
    <source>
        <dbReference type="SAM" id="MobiDB-lite"/>
    </source>
</evidence>
<evidence type="ECO:0000256" key="1">
    <source>
        <dbReference type="ARBA" id="ARBA00004162"/>
    </source>
</evidence>
<dbReference type="CDD" id="cd07185">
    <property type="entry name" value="OmpA_C-like"/>
    <property type="match status" value="1"/>
</dbReference>
<evidence type="ECO:0000256" key="7">
    <source>
        <dbReference type="PROSITE-ProRule" id="PRU00473"/>
    </source>
</evidence>
<evidence type="ECO:0000256" key="4">
    <source>
        <dbReference type="ARBA" id="ARBA00022692"/>
    </source>
</evidence>
<evidence type="ECO:0000256" key="2">
    <source>
        <dbReference type="ARBA" id="ARBA00008914"/>
    </source>
</evidence>
<dbReference type="InterPro" id="IPR006665">
    <property type="entry name" value="OmpA-like"/>
</dbReference>
<keyword evidence="12" id="KW-1185">Reference proteome</keyword>
<comment type="caution">
    <text evidence="11">The sequence shown here is derived from an EMBL/GenBank/DDBJ whole genome shotgun (WGS) entry which is preliminary data.</text>
</comment>
<dbReference type="EMBL" id="CATZLL010000014">
    <property type="protein sequence ID" value="CAJ0819422.1"/>
    <property type="molecule type" value="Genomic_DNA"/>
</dbReference>
<dbReference type="PANTHER" id="PTHR30329:SF21">
    <property type="entry name" value="LIPOPROTEIN YIAD-RELATED"/>
    <property type="match status" value="1"/>
</dbReference>
<reference evidence="11 12" key="1">
    <citation type="submission" date="2023-07" db="EMBL/GenBank/DDBJ databases">
        <authorList>
            <person name="Peeters C."/>
        </authorList>
    </citation>
    <scope>NUCLEOTIDE SEQUENCE [LARGE SCALE GENOMIC DNA]</scope>
    <source>
        <strain evidence="11 12">LMG 18101</strain>
    </source>
</reference>
<organism evidence="11 12">
    <name type="scientific">Ralstonia flaminis</name>
    <dbReference type="NCBI Taxonomy" id="3058597"/>
    <lineage>
        <taxon>Bacteria</taxon>
        <taxon>Pseudomonadati</taxon>
        <taxon>Pseudomonadota</taxon>
        <taxon>Betaproteobacteria</taxon>
        <taxon>Burkholderiales</taxon>
        <taxon>Burkholderiaceae</taxon>
        <taxon>Ralstonia</taxon>
    </lineage>
</organism>
<accession>A0ABM9K8D7</accession>